<dbReference type="KEGG" id="sxn:IAG42_30700"/>
<organism evidence="2 3">
    <name type="scientific">Streptomyces xanthii</name>
    <dbReference type="NCBI Taxonomy" id="2768069"/>
    <lineage>
        <taxon>Bacteria</taxon>
        <taxon>Bacillati</taxon>
        <taxon>Actinomycetota</taxon>
        <taxon>Actinomycetes</taxon>
        <taxon>Kitasatosporales</taxon>
        <taxon>Streptomycetaceae</taxon>
        <taxon>Streptomyces</taxon>
    </lineage>
</organism>
<gene>
    <name evidence="2" type="ORF">IAG42_30700</name>
</gene>
<evidence type="ECO:0000313" key="2">
    <source>
        <dbReference type="EMBL" id="QNS07544.1"/>
    </source>
</evidence>
<dbReference type="Proteomes" id="UP000516428">
    <property type="component" value="Chromosome"/>
</dbReference>
<dbReference type="PRINTS" id="PR01217">
    <property type="entry name" value="PRICHEXTENSN"/>
</dbReference>
<proteinExistence type="predicted"/>
<name>A0A7H1BFN9_9ACTN</name>
<feature type="compositionally biased region" description="Pro residues" evidence="1">
    <location>
        <begin position="87"/>
        <end position="105"/>
    </location>
</feature>
<feature type="compositionally biased region" description="Basic and acidic residues" evidence="1">
    <location>
        <begin position="58"/>
        <end position="74"/>
    </location>
</feature>
<keyword evidence="3" id="KW-1185">Reference proteome</keyword>
<sequence>MDEQVVRGRFDGRGRVEVVLRSGSRDERERAERIAHAMGYRLSEVQGLGRLGIRLDFTRDDDPRARRRAEESVRRLRAGVPLLSAPDAPPPPPPGPPPAAAPAPRPRPRAVIPDEPPPPPAAVRPPAPRVPPRPAYPPPPPPPPRTVRRGAGP</sequence>
<evidence type="ECO:0000313" key="3">
    <source>
        <dbReference type="Proteomes" id="UP000516428"/>
    </source>
</evidence>
<reference evidence="2 3" key="1">
    <citation type="submission" date="2020-09" db="EMBL/GenBank/DDBJ databases">
        <title>A novel species.</title>
        <authorList>
            <person name="Gao J."/>
        </authorList>
    </citation>
    <scope>NUCLEOTIDE SEQUENCE [LARGE SCALE GENOMIC DNA]</scope>
    <source>
        <strain evidence="2 3">CRXT-Y-14</strain>
    </source>
</reference>
<evidence type="ECO:0000256" key="1">
    <source>
        <dbReference type="SAM" id="MobiDB-lite"/>
    </source>
</evidence>
<accession>A0A7H1BFN9</accession>
<feature type="compositionally biased region" description="Pro residues" evidence="1">
    <location>
        <begin position="114"/>
        <end position="145"/>
    </location>
</feature>
<protein>
    <submittedName>
        <fullName evidence="2">Uncharacterized protein</fullName>
    </submittedName>
</protein>
<feature type="region of interest" description="Disordered" evidence="1">
    <location>
        <begin position="58"/>
        <end position="153"/>
    </location>
</feature>
<dbReference type="EMBL" id="CP061281">
    <property type="protein sequence ID" value="QNS07544.1"/>
    <property type="molecule type" value="Genomic_DNA"/>
</dbReference>
<dbReference type="RefSeq" id="WP_188340207.1">
    <property type="nucleotide sequence ID" value="NZ_CP061281.1"/>
</dbReference>
<dbReference type="AlphaFoldDB" id="A0A7H1BFN9"/>